<dbReference type="InterPro" id="IPR004089">
    <property type="entry name" value="MCPsignal_dom"/>
</dbReference>
<evidence type="ECO:0000256" key="6">
    <source>
        <dbReference type="ARBA" id="ARBA00023136"/>
    </source>
</evidence>
<dbReference type="Pfam" id="PF02743">
    <property type="entry name" value="dCache_1"/>
    <property type="match status" value="1"/>
</dbReference>
<feature type="transmembrane region" description="Helical" evidence="9">
    <location>
        <begin position="310"/>
        <end position="330"/>
    </location>
</feature>
<evidence type="ECO:0000313" key="11">
    <source>
        <dbReference type="EMBL" id="QXM06592.1"/>
    </source>
</evidence>
<sequence>MKKISTKIILTVVICSVLMAAFITTISLNKSTKVIVNEIEKNLSLKSENISSYFNSTISTVEMNVNNLESALAVSFDKSKMNDPNYYKEYTDHVSLTVKDFGEYSKGITASYFILNPELTKNIYNILYADQEGNGEFIKIEGDIYTIEDFNPDNELLSWYYDPIKLKKGIWSDIYIDSLTKKEIITYSTPVFVDDILIGVVGVDFDCDIFKNKINNIKLYDTGYAFLLNEKYDYIIHPTLTKNDNLLTLDGGRYKYIADLLSKKDKGLSEVKFGGVDKILSYEKLDNGWFLLMAISKEEIFKDMKDLTQLLIIVTLSGIILSILIALYLGRKIAKPIVMLTELIDKTKNFNLIYDKKFESALKYKDETGVIAQSIFDMRQALRTIAETMKENALHVTAYAQNLADSSRDVSASVDEVVKAVEELANGATSQAQEAQASALKLSDFADKIKNVTESSSLMEESSNEVIKVNQQGIKAITDLEKKFVENNKIIDEVGKKVNALSNKSGTISEIVHAINTISEQTNLLALNAAIEAARAGEAGKGFAVVAEEIRKLAEETGKYSKEIEKIIHEIQLEVHGTKEHTDLAQEINDQTNEVLCSTAQVFDKIEETIKNTVQQIQNVYINIKDIDENKEHIVTSIQEISAISEEAAASTEEVSASVEEQSTSIDVISNTAQDLNKVSIQLKELVDRFNI</sequence>
<dbReference type="EMBL" id="CP078093">
    <property type="protein sequence ID" value="QXM06592.1"/>
    <property type="molecule type" value="Genomic_DNA"/>
</dbReference>
<dbReference type="InterPro" id="IPR033479">
    <property type="entry name" value="dCache_1"/>
</dbReference>
<dbReference type="SMART" id="SM00283">
    <property type="entry name" value="MA"/>
    <property type="match status" value="1"/>
</dbReference>
<evidence type="ECO:0000256" key="9">
    <source>
        <dbReference type="SAM" id="Phobius"/>
    </source>
</evidence>
<dbReference type="CDD" id="cd12913">
    <property type="entry name" value="PDC1_MCP_like"/>
    <property type="match status" value="1"/>
</dbReference>
<evidence type="ECO:0000313" key="12">
    <source>
        <dbReference type="Proteomes" id="UP000886818"/>
    </source>
</evidence>
<dbReference type="Proteomes" id="UP000886818">
    <property type="component" value="Chromosome"/>
</dbReference>
<comment type="subcellular location">
    <subcellularLocation>
        <location evidence="1">Cell membrane</location>
        <topology evidence="1">Multi-pass membrane protein</topology>
    </subcellularLocation>
</comment>
<dbReference type="PANTHER" id="PTHR32089">
    <property type="entry name" value="METHYL-ACCEPTING CHEMOTAXIS PROTEIN MCPB"/>
    <property type="match status" value="1"/>
</dbReference>
<evidence type="ECO:0000256" key="8">
    <source>
        <dbReference type="PROSITE-ProRule" id="PRU00284"/>
    </source>
</evidence>
<protein>
    <recommendedName>
        <fullName evidence="10">Methyl-accepting transducer domain-containing protein</fullName>
    </recommendedName>
</protein>
<accession>A0ABX8RE76</accession>
<keyword evidence="7 8" id="KW-0807">Transducer</keyword>
<evidence type="ECO:0000256" key="2">
    <source>
        <dbReference type="ARBA" id="ARBA00022475"/>
    </source>
</evidence>
<keyword evidence="6 9" id="KW-0472">Membrane</keyword>
<feature type="domain" description="Methyl-accepting transducer" evidence="10">
    <location>
        <begin position="406"/>
        <end position="656"/>
    </location>
</feature>
<evidence type="ECO:0000259" key="10">
    <source>
        <dbReference type="PROSITE" id="PS50111"/>
    </source>
</evidence>
<dbReference type="PROSITE" id="PS50111">
    <property type="entry name" value="CHEMOTAXIS_TRANSDUC_2"/>
    <property type="match status" value="1"/>
</dbReference>
<dbReference type="PANTHER" id="PTHR32089:SF112">
    <property type="entry name" value="LYSOZYME-LIKE PROTEIN-RELATED"/>
    <property type="match status" value="1"/>
</dbReference>
<keyword evidence="4 9" id="KW-0812">Transmembrane</keyword>
<keyword evidence="12" id="KW-1185">Reference proteome</keyword>
<name>A0ABX8RE76_9CLOT</name>
<evidence type="ECO:0000256" key="4">
    <source>
        <dbReference type="ARBA" id="ARBA00022692"/>
    </source>
</evidence>
<dbReference type="Pfam" id="PF00015">
    <property type="entry name" value="MCPsignal"/>
    <property type="match status" value="1"/>
</dbReference>
<organism evidence="11 12">
    <name type="scientific">Crassaminicella indica</name>
    <dbReference type="NCBI Taxonomy" id="2855394"/>
    <lineage>
        <taxon>Bacteria</taxon>
        <taxon>Bacillati</taxon>
        <taxon>Bacillota</taxon>
        <taxon>Clostridia</taxon>
        <taxon>Eubacteriales</taxon>
        <taxon>Clostridiaceae</taxon>
        <taxon>Crassaminicella</taxon>
    </lineage>
</organism>
<keyword evidence="5 9" id="KW-1133">Transmembrane helix</keyword>
<dbReference type="CDD" id="cd12912">
    <property type="entry name" value="PDC2_MCP_like"/>
    <property type="match status" value="1"/>
</dbReference>
<evidence type="ECO:0000256" key="5">
    <source>
        <dbReference type="ARBA" id="ARBA00022989"/>
    </source>
</evidence>
<evidence type="ECO:0000256" key="7">
    <source>
        <dbReference type="ARBA" id="ARBA00023224"/>
    </source>
</evidence>
<reference evidence="11" key="1">
    <citation type="submission" date="2021-07" db="EMBL/GenBank/DDBJ databases">
        <title>Complete genome sequence of Crassaminicella sp. 143-21, isolated from a deep-sea hydrothermal vent.</title>
        <authorList>
            <person name="Li X."/>
        </authorList>
    </citation>
    <scope>NUCLEOTIDE SEQUENCE</scope>
    <source>
        <strain evidence="11">143-21</strain>
    </source>
</reference>
<dbReference type="CDD" id="cd11386">
    <property type="entry name" value="MCP_signal"/>
    <property type="match status" value="1"/>
</dbReference>
<proteinExistence type="predicted"/>
<dbReference type="RefSeq" id="WP_218283288.1">
    <property type="nucleotide sequence ID" value="NZ_CP078093.1"/>
</dbReference>
<keyword evidence="2" id="KW-1003">Cell membrane</keyword>
<gene>
    <name evidence="11" type="ORF">KVH43_02250</name>
</gene>
<evidence type="ECO:0000256" key="1">
    <source>
        <dbReference type="ARBA" id="ARBA00004651"/>
    </source>
</evidence>
<keyword evidence="3" id="KW-0145">Chemotaxis</keyword>
<evidence type="ECO:0000256" key="3">
    <source>
        <dbReference type="ARBA" id="ARBA00022500"/>
    </source>
</evidence>